<keyword evidence="3" id="KW-1185">Reference proteome</keyword>
<gene>
    <name evidence="2" type="ORF">ASPCAL03083</name>
</gene>
<evidence type="ECO:0000313" key="2">
    <source>
        <dbReference type="EMBL" id="CEN60647.1"/>
    </source>
</evidence>
<proteinExistence type="predicted"/>
<evidence type="ECO:0000313" key="3">
    <source>
        <dbReference type="Proteomes" id="UP000054771"/>
    </source>
</evidence>
<dbReference type="OrthoDB" id="5620at2759"/>
<evidence type="ECO:0000256" key="1">
    <source>
        <dbReference type="SAM" id="MobiDB-lite"/>
    </source>
</evidence>
<dbReference type="AlphaFoldDB" id="A0A0U5GU45"/>
<organism evidence="2 3">
    <name type="scientific">Aspergillus calidoustus</name>
    <dbReference type="NCBI Taxonomy" id="454130"/>
    <lineage>
        <taxon>Eukaryota</taxon>
        <taxon>Fungi</taxon>
        <taxon>Dikarya</taxon>
        <taxon>Ascomycota</taxon>
        <taxon>Pezizomycotina</taxon>
        <taxon>Eurotiomycetes</taxon>
        <taxon>Eurotiomycetidae</taxon>
        <taxon>Eurotiales</taxon>
        <taxon>Aspergillaceae</taxon>
        <taxon>Aspergillus</taxon>
        <taxon>Aspergillus subgen. Nidulantes</taxon>
    </lineage>
</organism>
<feature type="region of interest" description="Disordered" evidence="1">
    <location>
        <begin position="1"/>
        <end position="23"/>
    </location>
</feature>
<dbReference type="Proteomes" id="UP000054771">
    <property type="component" value="Unassembled WGS sequence"/>
</dbReference>
<feature type="compositionally biased region" description="Polar residues" evidence="1">
    <location>
        <begin position="1"/>
        <end position="19"/>
    </location>
</feature>
<reference evidence="3" key="1">
    <citation type="journal article" date="2016" name="Genome Announc.">
        <title>Draft genome sequences of fungus Aspergillus calidoustus.</title>
        <authorList>
            <person name="Horn F."/>
            <person name="Linde J."/>
            <person name="Mattern D.J."/>
            <person name="Walther G."/>
            <person name="Guthke R."/>
            <person name="Scherlach K."/>
            <person name="Martin K."/>
            <person name="Brakhage A.A."/>
            <person name="Petzke L."/>
            <person name="Valiante V."/>
        </authorList>
    </citation>
    <scope>NUCLEOTIDE SEQUENCE [LARGE SCALE GENOMIC DNA]</scope>
    <source>
        <strain evidence="3">SF006504</strain>
    </source>
</reference>
<dbReference type="OMA" id="GIAYSSH"/>
<sequence length="275" mass="30666">MSSRFQFVTVSNPTEAPSSESKKVAYSHAFRQAHAQRRRRQMEEYTRDTHRCVLANKVSTAFEEAISSPLSQAFNSNKDLFSSLARPLSSVEYSLLNHYIHVIVPLTTGHCSLFDYPGDHKTQLLREWVGLAVADDTLMVAAVLLSTCRYILQFQQPDNLVFARLALQYKQICLQTLRQDVVNMDIDNCSAAPVSTVTVAKALALALDEVALGEHAIAREHLRGVVAMVDSRGGAGELGLTGLLERMYRRLMGALEIETEIETDLLKRDTNARVI</sequence>
<accession>A0A0U5GU45</accession>
<dbReference type="STRING" id="454130.A0A0U5GU45"/>
<protein>
    <submittedName>
        <fullName evidence="2">Uncharacterized protein</fullName>
    </submittedName>
</protein>
<dbReference type="EMBL" id="CDMC01000002">
    <property type="protein sequence ID" value="CEN60647.1"/>
    <property type="molecule type" value="Genomic_DNA"/>
</dbReference>
<name>A0A0U5GU45_ASPCI</name>